<dbReference type="Proteomes" id="UP000218263">
    <property type="component" value="Chromosome"/>
</dbReference>
<reference evidence="1 2" key="1">
    <citation type="submission" date="2015-12" db="EMBL/GenBank/DDBJ databases">
        <title>Genome sequence of Mucilaginibacter gotjawali.</title>
        <authorList>
            <person name="Lee J.S."/>
            <person name="Lee K.C."/>
            <person name="Kim K.K."/>
            <person name="Lee B.W."/>
        </authorList>
    </citation>
    <scope>NUCLEOTIDE SEQUENCE [LARGE SCALE GENOMIC DNA]</scope>
    <source>
        <strain evidence="1 2">SA3-7</strain>
    </source>
</reference>
<dbReference type="PROSITE" id="PS51257">
    <property type="entry name" value="PROKAR_LIPOPROTEIN"/>
    <property type="match status" value="1"/>
</dbReference>
<gene>
    <name evidence="1" type="ORF">MgSA37_03702</name>
</gene>
<dbReference type="AlphaFoldDB" id="A0A110B690"/>
<dbReference type="KEGG" id="mgot:MgSA37_03702"/>
<dbReference type="RefSeq" id="WP_096353871.1">
    <property type="nucleotide sequence ID" value="NZ_AP017313.1"/>
</dbReference>
<dbReference type="EMBL" id="AP017313">
    <property type="protein sequence ID" value="BAU55513.1"/>
    <property type="molecule type" value="Genomic_DNA"/>
</dbReference>
<protein>
    <submittedName>
        <fullName evidence="1">Uncharacterized protein</fullName>
    </submittedName>
</protein>
<sequence>MKNYVIAAIAFVLLACCGCLKKGIPGPDTTNTVPGFTFTPSKNPVVTPVNGNWQWIKSYGGEGGLSTPASTNSTMSINFKADSTVEEYRNGTLGLHENFSYLNSYTFFDNSVSAAVEINQLYYRPTISNDTLRLDVIVMADPSYSLFVKIK</sequence>
<name>A0A110B690_9SPHI</name>
<proteinExistence type="predicted"/>
<evidence type="ECO:0000313" key="2">
    <source>
        <dbReference type="Proteomes" id="UP000218263"/>
    </source>
</evidence>
<evidence type="ECO:0000313" key="1">
    <source>
        <dbReference type="EMBL" id="BAU55513.1"/>
    </source>
</evidence>
<keyword evidence="2" id="KW-1185">Reference proteome</keyword>
<accession>A0A110B690</accession>
<organism evidence="1 2">
    <name type="scientific">Mucilaginibacter gotjawali</name>
    <dbReference type="NCBI Taxonomy" id="1550579"/>
    <lineage>
        <taxon>Bacteria</taxon>
        <taxon>Pseudomonadati</taxon>
        <taxon>Bacteroidota</taxon>
        <taxon>Sphingobacteriia</taxon>
        <taxon>Sphingobacteriales</taxon>
        <taxon>Sphingobacteriaceae</taxon>
        <taxon>Mucilaginibacter</taxon>
    </lineage>
</organism>
<dbReference type="OrthoDB" id="1118927at2"/>